<comment type="similarity">
    <text evidence="2">Belongs to the RUS1 family.</text>
</comment>
<dbReference type="OrthoDB" id="19606at2759"/>
<evidence type="ECO:0000256" key="5">
    <source>
        <dbReference type="ARBA" id="ARBA00023136"/>
    </source>
</evidence>
<keyword evidence="5 6" id="KW-0472">Membrane</keyword>
<dbReference type="InterPro" id="IPR055412">
    <property type="entry name" value="UVB_sens_C"/>
</dbReference>
<evidence type="ECO:0000259" key="8">
    <source>
        <dbReference type="Pfam" id="PF24160"/>
    </source>
</evidence>
<evidence type="ECO:0000313" key="10">
    <source>
        <dbReference type="Proteomes" id="UP000789706"/>
    </source>
</evidence>
<dbReference type="Pfam" id="PF24160">
    <property type="entry name" value="UVB_sens_C"/>
    <property type="match status" value="1"/>
</dbReference>
<feature type="transmembrane region" description="Helical" evidence="6">
    <location>
        <begin position="96"/>
        <end position="120"/>
    </location>
</feature>
<evidence type="ECO:0000256" key="6">
    <source>
        <dbReference type="SAM" id="Phobius"/>
    </source>
</evidence>
<dbReference type="InterPro" id="IPR006968">
    <property type="entry name" value="RUS_fam"/>
</dbReference>
<evidence type="ECO:0000256" key="3">
    <source>
        <dbReference type="ARBA" id="ARBA00022692"/>
    </source>
</evidence>
<dbReference type="PANTHER" id="PTHR12770">
    <property type="entry name" value="RUS1 FAMILY PROTEIN C16ORF58"/>
    <property type="match status" value="1"/>
</dbReference>
<proteinExistence type="inferred from homology"/>
<evidence type="ECO:0000256" key="1">
    <source>
        <dbReference type="ARBA" id="ARBA00004370"/>
    </source>
</evidence>
<accession>A0A9N9ARF2</accession>
<reference evidence="9" key="1">
    <citation type="submission" date="2021-06" db="EMBL/GenBank/DDBJ databases">
        <authorList>
            <person name="Kallberg Y."/>
            <person name="Tangrot J."/>
            <person name="Rosling A."/>
        </authorList>
    </citation>
    <scope>NUCLEOTIDE SEQUENCE</scope>
    <source>
        <strain evidence="9">AZ414A</strain>
    </source>
</reference>
<feature type="transmembrane region" description="Helical" evidence="6">
    <location>
        <begin position="168"/>
        <end position="192"/>
    </location>
</feature>
<keyword evidence="10" id="KW-1185">Reference proteome</keyword>
<name>A0A9N9ARF2_9GLOM</name>
<feature type="transmembrane region" description="Helical" evidence="6">
    <location>
        <begin position="21"/>
        <end position="42"/>
    </location>
</feature>
<evidence type="ECO:0000259" key="7">
    <source>
        <dbReference type="Pfam" id="PF04884"/>
    </source>
</evidence>
<sequence>MPKGYPESVTKDYWEFTKWQLIQNISGSLTGVLSTQSLLFAMGLGNKSIPMAAALNWIIKDGLGQFGGVIYAAFINNRFDSEPKRHRFQSIVAMQLAALLELFTPLFPGMFLFIASISNIGKNIAWLAGSATRAQINKTFALRTALGVILSATMTSIPFSFIPNIEQLSVFLSSPMTPIFLSFIPISIFSIYCNYRSNLYITTNTLNIPRTEMILHDVLNGYYSSKDYLSKNNSYKEGKEEEISEPPPLDLQQQQPIINKFKNLIATPRNISTREIFVKKYLSPFKIPLTIEPDLDNYIILKELQQKQENLYKNKNNYYYEINLYNCLKQIGFLCPEEYYIFTHTTTNNNNIANTNTTINTHPFSHISENNSSQQNKKHHVAIWFSQNAKSKDIIKGFYHACVIRYILEHEKSLVNSLSKDSNSQNYDDNLNIIRKTHEWVNNSFDIFLNELVEKRWDIEHHFLENISYSKVDGNRLLVEFNLQINSKAKEENRGMAMVLS</sequence>
<feature type="domain" description="Protein root UVB sensitive/RUS" evidence="7">
    <location>
        <begin position="1"/>
        <end position="219"/>
    </location>
</feature>
<dbReference type="EMBL" id="CAJVPK010000677">
    <property type="protein sequence ID" value="CAG8538924.1"/>
    <property type="molecule type" value="Genomic_DNA"/>
</dbReference>
<dbReference type="Pfam" id="PF04884">
    <property type="entry name" value="UVB_sens_prot"/>
    <property type="match status" value="1"/>
</dbReference>
<gene>
    <name evidence="9" type="ORF">DEBURN_LOCUS6511</name>
</gene>
<evidence type="ECO:0000313" key="9">
    <source>
        <dbReference type="EMBL" id="CAG8538924.1"/>
    </source>
</evidence>
<protein>
    <submittedName>
        <fullName evidence="9">8063_t:CDS:1</fullName>
    </submittedName>
</protein>
<comment type="caution">
    <text evidence="9">The sequence shown here is derived from an EMBL/GenBank/DDBJ whole genome shotgun (WGS) entry which is preliminary data.</text>
</comment>
<dbReference type="PANTHER" id="PTHR12770:SF31">
    <property type="entry name" value="RUS FAMILY MEMBER 1"/>
    <property type="match status" value="1"/>
</dbReference>
<evidence type="ECO:0000256" key="2">
    <source>
        <dbReference type="ARBA" id="ARBA00007558"/>
    </source>
</evidence>
<comment type="subcellular location">
    <subcellularLocation>
        <location evidence="1">Membrane</location>
    </subcellularLocation>
</comment>
<dbReference type="GO" id="GO:0016020">
    <property type="term" value="C:membrane"/>
    <property type="evidence" value="ECO:0007669"/>
    <property type="project" value="UniProtKB-SubCell"/>
</dbReference>
<dbReference type="Proteomes" id="UP000789706">
    <property type="component" value="Unassembled WGS sequence"/>
</dbReference>
<feature type="domain" description="Root UVB sensitive protein C-terminal" evidence="8">
    <location>
        <begin position="375"/>
        <end position="465"/>
    </location>
</feature>
<keyword evidence="4 6" id="KW-1133">Transmembrane helix</keyword>
<feature type="transmembrane region" description="Helical" evidence="6">
    <location>
        <begin position="54"/>
        <end position="75"/>
    </location>
</feature>
<dbReference type="AlphaFoldDB" id="A0A9N9ARF2"/>
<feature type="transmembrane region" description="Helical" evidence="6">
    <location>
        <begin position="140"/>
        <end position="161"/>
    </location>
</feature>
<evidence type="ECO:0000256" key="4">
    <source>
        <dbReference type="ARBA" id="ARBA00022989"/>
    </source>
</evidence>
<organism evidence="9 10">
    <name type="scientific">Diversispora eburnea</name>
    <dbReference type="NCBI Taxonomy" id="1213867"/>
    <lineage>
        <taxon>Eukaryota</taxon>
        <taxon>Fungi</taxon>
        <taxon>Fungi incertae sedis</taxon>
        <taxon>Mucoromycota</taxon>
        <taxon>Glomeromycotina</taxon>
        <taxon>Glomeromycetes</taxon>
        <taxon>Diversisporales</taxon>
        <taxon>Diversisporaceae</taxon>
        <taxon>Diversispora</taxon>
    </lineage>
</organism>
<dbReference type="InterPro" id="IPR054549">
    <property type="entry name" value="UVB_sens_RUS_dom"/>
</dbReference>
<keyword evidence="3 6" id="KW-0812">Transmembrane</keyword>